<dbReference type="PANTHER" id="PTHR30546:SF23">
    <property type="entry name" value="FLAVOPROTEIN-LIKE PROTEIN YCP4-RELATED"/>
    <property type="match status" value="1"/>
</dbReference>
<feature type="domain" description="Flavodoxin-like" evidence="2">
    <location>
        <begin position="6"/>
        <end position="192"/>
    </location>
</feature>
<dbReference type="EC" id="1.6.5.2" evidence="3"/>
<dbReference type="GO" id="GO:0003955">
    <property type="term" value="F:NAD(P)H dehydrogenase (quinone) activity"/>
    <property type="evidence" value="ECO:0007669"/>
    <property type="project" value="UniProtKB-EC"/>
</dbReference>
<dbReference type="SUPFAM" id="SSF52218">
    <property type="entry name" value="Flavoproteins"/>
    <property type="match status" value="1"/>
</dbReference>
<reference evidence="3 4" key="1">
    <citation type="submission" date="2021-05" db="EMBL/GenBank/DDBJ databases">
        <title>A Polyphasic approach of four new species of the genus Ohtaekwangia: Ohtaekwangia histidinii sp. nov., Ohtaekwangia cretensis sp. nov., Ohtaekwangia indiensis sp. nov., Ohtaekwangia reichenbachii sp. nov. from diverse environment.</title>
        <authorList>
            <person name="Octaviana S."/>
        </authorList>
    </citation>
    <scope>NUCLEOTIDE SEQUENCE [LARGE SCALE GENOMIC DNA]</scope>
    <source>
        <strain evidence="3 4">PWU4</strain>
    </source>
</reference>
<protein>
    <submittedName>
        <fullName evidence="3">NAD(P)H:quinone oxidoreductase</fullName>
        <ecNumber evidence="3">1.6.5.2</ecNumber>
    </submittedName>
</protein>
<dbReference type="PROSITE" id="PS50902">
    <property type="entry name" value="FLAVODOXIN_LIKE"/>
    <property type="match status" value="1"/>
</dbReference>
<evidence type="ECO:0000256" key="1">
    <source>
        <dbReference type="ARBA" id="ARBA00006961"/>
    </source>
</evidence>
<dbReference type="InterPro" id="IPR010089">
    <property type="entry name" value="Flavoprotein_WrbA-like"/>
</dbReference>
<dbReference type="EMBL" id="JAHESF010000002">
    <property type="protein sequence ID" value="MBT1695729.1"/>
    <property type="molecule type" value="Genomic_DNA"/>
</dbReference>
<gene>
    <name evidence="3" type="primary">wrbA</name>
    <name evidence="3" type="ORF">KK083_02495</name>
</gene>
<dbReference type="NCBIfam" id="NF002999">
    <property type="entry name" value="PRK03767.1"/>
    <property type="match status" value="1"/>
</dbReference>
<keyword evidence="4" id="KW-1185">Reference proteome</keyword>
<dbReference type="InterPro" id="IPR008254">
    <property type="entry name" value="Flavodoxin/NO_synth"/>
</dbReference>
<dbReference type="Pfam" id="PF03358">
    <property type="entry name" value="FMN_red"/>
    <property type="match status" value="1"/>
</dbReference>
<name>A0AAP2DKU8_9BACT</name>
<dbReference type="GO" id="GO:0010181">
    <property type="term" value="F:FMN binding"/>
    <property type="evidence" value="ECO:0007669"/>
    <property type="project" value="InterPro"/>
</dbReference>
<accession>A0AAP2DKU8</accession>
<proteinExistence type="inferred from homology"/>
<dbReference type="PANTHER" id="PTHR30546">
    <property type="entry name" value="FLAVODOXIN-RELATED PROTEIN WRBA-RELATED"/>
    <property type="match status" value="1"/>
</dbReference>
<evidence type="ECO:0000313" key="3">
    <source>
        <dbReference type="EMBL" id="MBT1695729.1"/>
    </source>
</evidence>
<evidence type="ECO:0000313" key="4">
    <source>
        <dbReference type="Proteomes" id="UP001319200"/>
    </source>
</evidence>
<keyword evidence="3" id="KW-0560">Oxidoreductase</keyword>
<evidence type="ECO:0000259" key="2">
    <source>
        <dbReference type="PROSITE" id="PS50902"/>
    </source>
</evidence>
<dbReference type="InterPro" id="IPR005025">
    <property type="entry name" value="FMN_Rdtase-like_dom"/>
</dbReference>
<organism evidence="3 4">
    <name type="scientific">Chryseosolibacter histidini</name>
    <dbReference type="NCBI Taxonomy" id="2782349"/>
    <lineage>
        <taxon>Bacteria</taxon>
        <taxon>Pseudomonadati</taxon>
        <taxon>Bacteroidota</taxon>
        <taxon>Cytophagia</taxon>
        <taxon>Cytophagales</taxon>
        <taxon>Chryseotaleaceae</taxon>
        <taxon>Chryseosolibacter</taxon>
    </lineage>
</organism>
<comment type="caution">
    <text evidence="3">The sequence shown here is derived from an EMBL/GenBank/DDBJ whole genome shotgun (WGS) entry which is preliminary data.</text>
</comment>
<comment type="similarity">
    <text evidence="1">Belongs to the WrbA family.</text>
</comment>
<dbReference type="Proteomes" id="UP001319200">
    <property type="component" value="Unassembled WGS sequence"/>
</dbReference>
<sequence>MDKIKAAIIYYSSTGANYQLAQWAAEGAGQAGAETRIRKVAELAPESAIATNAAWKKHADATRNIETAELHDLEWADVLIFSAPTRYGNLPAQMKQFLDSAGSLWISGKLVNKVVTAMSSAQNVHGGQEATILNLYTTMYHWGAIVVTPGYTNPVLYTTGGNPYGASVTVDDTGNMKENVKEAVLHQARRAVTVALWIKNGSTNHEAVGEDQYKELAQV</sequence>
<dbReference type="AlphaFoldDB" id="A0AAP2DKU8"/>
<dbReference type="RefSeq" id="WP_254160373.1">
    <property type="nucleotide sequence ID" value="NZ_JAHESF010000002.1"/>
</dbReference>
<dbReference type="GO" id="GO:0016020">
    <property type="term" value="C:membrane"/>
    <property type="evidence" value="ECO:0007669"/>
    <property type="project" value="TreeGrafter"/>
</dbReference>
<dbReference type="Gene3D" id="3.40.50.360">
    <property type="match status" value="1"/>
</dbReference>
<dbReference type="InterPro" id="IPR029039">
    <property type="entry name" value="Flavoprotein-like_sf"/>
</dbReference>
<dbReference type="NCBIfam" id="TIGR01755">
    <property type="entry name" value="flav_wrbA"/>
    <property type="match status" value="1"/>
</dbReference>